<sequence>MSPDTPRQHFLSADDARALQALVFMGTIAEVDHSATPPRARVQLGSILTAPLPVPQEIGANFRRWRPVRVGSQVLMACPGGDTRQAVIVQIYNTEALPPPSTDDAVDLIEFDDGTILRKDGTALLIDSAVPATLKAPQITLDGEVFMQGGSFHKVGGSMDHDGQDVGKTHIHLIIAPVPGTPVTPPMPLGGA</sequence>
<reference evidence="2" key="1">
    <citation type="journal article" date="2019" name="Int. J. Syst. Evol. Microbiol.">
        <title>The Global Catalogue of Microorganisms (GCM) 10K type strain sequencing project: providing services to taxonomists for standard genome sequencing and annotation.</title>
        <authorList>
            <consortium name="The Broad Institute Genomics Platform"/>
            <consortium name="The Broad Institute Genome Sequencing Center for Infectious Disease"/>
            <person name="Wu L."/>
            <person name="Ma J."/>
        </authorList>
    </citation>
    <scope>NUCLEOTIDE SEQUENCE [LARGE SCALE GENOMIC DNA]</scope>
    <source>
        <strain evidence="2">NBRC 109341</strain>
    </source>
</reference>
<keyword evidence="2" id="KW-1185">Reference proteome</keyword>
<evidence type="ECO:0000313" key="2">
    <source>
        <dbReference type="Proteomes" id="UP001156903"/>
    </source>
</evidence>
<accession>A0ABQ6C0T9</accession>
<comment type="caution">
    <text evidence="1">The sequence shown here is derived from an EMBL/GenBank/DDBJ whole genome shotgun (WGS) entry which is preliminary data.</text>
</comment>
<dbReference type="EMBL" id="BSPB01000005">
    <property type="protein sequence ID" value="GLS13597.1"/>
    <property type="molecule type" value="Genomic_DNA"/>
</dbReference>
<gene>
    <name evidence="1" type="ORF">GCM10007935_10270</name>
</gene>
<dbReference type="InterPro" id="IPR037026">
    <property type="entry name" value="Vgr_OB-fold_dom_sf"/>
</dbReference>
<dbReference type="NCBIfam" id="TIGR01644">
    <property type="entry name" value="phage_P2_V"/>
    <property type="match status" value="1"/>
</dbReference>
<dbReference type="Gene3D" id="2.40.50.230">
    <property type="entry name" value="Gp5 N-terminal domain"/>
    <property type="match status" value="1"/>
</dbReference>
<dbReference type="RefSeq" id="WP_284306944.1">
    <property type="nucleotide sequence ID" value="NZ_BSPB01000005.1"/>
</dbReference>
<proteinExistence type="predicted"/>
<dbReference type="InterPro" id="IPR013046">
    <property type="entry name" value="GpV/Gp45"/>
</dbReference>
<dbReference type="Proteomes" id="UP001156903">
    <property type="component" value="Unassembled WGS sequence"/>
</dbReference>
<evidence type="ECO:0000313" key="1">
    <source>
        <dbReference type="EMBL" id="GLS13597.1"/>
    </source>
</evidence>
<name>A0ABQ6C0T9_9BURK</name>
<evidence type="ECO:0008006" key="3">
    <source>
        <dbReference type="Google" id="ProtNLM"/>
    </source>
</evidence>
<protein>
    <recommendedName>
        <fullName evidence="3">Gp5/Type VI secretion system Vgr protein OB-fold domain-containing protein</fullName>
    </recommendedName>
</protein>
<organism evidence="1 2">
    <name type="scientific">Hydrogenophaga electricum</name>
    <dbReference type="NCBI Taxonomy" id="1230953"/>
    <lineage>
        <taxon>Bacteria</taxon>
        <taxon>Pseudomonadati</taxon>
        <taxon>Pseudomonadota</taxon>
        <taxon>Betaproteobacteria</taxon>
        <taxon>Burkholderiales</taxon>
        <taxon>Comamonadaceae</taxon>
        <taxon>Hydrogenophaga</taxon>
    </lineage>
</organism>